<evidence type="ECO:0000313" key="1">
    <source>
        <dbReference type="EMBL" id="EKX98339.1"/>
    </source>
</evidence>
<sequence>MVCLPCGYRQAVNDRRIKTNTNICTLLYIDYYLFLSRKKVDKFINR</sequence>
<dbReference type="AlphaFoldDB" id="L1N514"/>
<name>L1N514_9BACT</name>
<organism evidence="1 2">
    <name type="scientific">Hoylesella saccharolytica F0055</name>
    <dbReference type="NCBI Taxonomy" id="1127699"/>
    <lineage>
        <taxon>Bacteria</taxon>
        <taxon>Pseudomonadati</taxon>
        <taxon>Bacteroidota</taxon>
        <taxon>Bacteroidia</taxon>
        <taxon>Bacteroidales</taxon>
        <taxon>Prevotellaceae</taxon>
        <taxon>Hoylesella</taxon>
    </lineage>
</organism>
<protein>
    <submittedName>
        <fullName evidence="1">Uncharacterized protein</fullName>
    </submittedName>
</protein>
<dbReference type="Proteomes" id="UP000010433">
    <property type="component" value="Unassembled WGS sequence"/>
</dbReference>
<dbReference type="EMBL" id="AMEP01000115">
    <property type="protein sequence ID" value="EKX98339.1"/>
    <property type="molecule type" value="Genomic_DNA"/>
</dbReference>
<keyword evidence="2" id="KW-1185">Reference proteome</keyword>
<dbReference type="HOGENOM" id="CLU_3187477_0_0_10"/>
<gene>
    <name evidence="1" type="ORF">HMPREF9151_02008</name>
</gene>
<dbReference type="STRING" id="1127699.HMPREF9151_02008"/>
<comment type="caution">
    <text evidence="1">The sequence shown here is derived from an EMBL/GenBank/DDBJ whole genome shotgun (WGS) entry which is preliminary data.</text>
</comment>
<reference evidence="1 2" key="1">
    <citation type="submission" date="2012-05" db="EMBL/GenBank/DDBJ databases">
        <authorList>
            <person name="Weinstock G."/>
            <person name="Sodergren E."/>
            <person name="Lobos E.A."/>
            <person name="Fulton L."/>
            <person name="Fulton R."/>
            <person name="Courtney L."/>
            <person name="Fronick C."/>
            <person name="O'Laughlin M."/>
            <person name="Godfrey J."/>
            <person name="Wilson R.M."/>
            <person name="Miner T."/>
            <person name="Farmer C."/>
            <person name="Delehaunty K."/>
            <person name="Cordes M."/>
            <person name="Minx P."/>
            <person name="Tomlinson C."/>
            <person name="Chen J."/>
            <person name="Wollam A."/>
            <person name="Pepin K.H."/>
            <person name="Bhonagiri V."/>
            <person name="Zhang X."/>
            <person name="Suruliraj S."/>
            <person name="Warren W."/>
            <person name="Mitreva M."/>
            <person name="Mardis E.R."/>
            <person name="Wilson R.K."/>
        </authorList>
    </citation>
    <scope>NUCLEOTIDE SEQUENCE [LARGE SCALE GENOMIC DNA]</scope>
    <source>
        <strain evidence="1 2">F0055</strain>
    </source>
</reference>
<evidence type="ECO:0000313" key="2">
    <source>
        <dbReference type="Proteomes" id="UP000010433"/>
    </source>
</evidence>
<accession>L1N514</accession>
<proteinExistence type="predicted"/>